<gene>
    <name evidence="8" type="ORF">C0099_02510</name>
</gene>
<dbReference type="EMBL" id="CP025682">
    <property type="protein sequence ID" value="AUN96310.1"/>
    <property type="molecule type" value="Genomic_DNA"/>
</dbReference>
<dbReference type="KEGG" id="atw:C0099_02510"/>
<evidence type="ECO:0000256" key="3">
    <source>
        <dbReference type="ARBA" id="ARBA00022576"/>
    </source>
</evidence>
<evidence type="ECO:0000256" key="2">
    <source>
        <dbReference type="ARBA" id="ARBA00007441"/>
    </source>
</evidence>
<dbReference type="InterPro" id="IPR015421">
    <property type="entry name" value="PyrdxlP-dep_Trfase_major"/>
</dbReference>
<feature type="domain" description="Aminotransferase class I/classII large" evidence="7">
    <location>
        <begin position="37"/>
        <end position="387"/>
    </location>
</feature>
<dbReference type="AlphaFoldDB" id="A0A2I6SAN1"/>
<evidence type="ECO:0000256" key="4">
    <source>
        <dbReference type="ARBA" id="ARBA00022679"/>
    </source>
</evidence>
<sequence length="392" mass="42831">MPPANRPRLARRMADIAPFHVMELLRRAHELEAAGHDVIHMEVGEPDFPTPAPVIEAASRHIATGDVHYTPALGLPRLREAIARHYHDRFGADVAPERIIVTPGASGALMLALAATTDPGDAWLLPDPGYPCNRHLVRSFEGVPRALPVNAATRFQPTAEGVRIAWADDVLGLIVATPSNPTGTLLDATELDALRAAVRHRDGLIIVDEIYQGLSYGVAPHTALASRPQDGMFVVNSFSKYFGMTGWRLGWLVAPPEYVREIEKLAQHFFISPSTPAQHAALAAFAPATRDILEARREAFDARRHALLPALREIGFCIAAEPQGAFYIYADVSALADDSEALARRLIEEAFVAATPGIDFGDNAPRRHLRFAYTTDTPRLVEAAERIRRVVG</sequence>
<keyword evidence="9" id="KW-1185">Reference proteome</keyword>
<keyword evidence="5" id="KW-0663">Pyridoxal phosphate</keyword>
<evidence type="ECO:0000256" key="1">
    <source>
        <dbReference type="ARBA" id="ARBA00001933"/>
    </source>
</evidence>
<dbReference type="InterPro" id="IPR004839">
    <property type="entry name" value="Aminotransferase_I/II_large"/>
</dbReference>
<proteinExistence type="inferred from homology"/>
<dbReference type="GO" id="GO:0030170">
    <property type="term" value="F:pyridoxal phosphate binding"/>
    <property type="evidence" value="ECO:0007669"/>
    <property type="project" value="InterPro"/>
</dbReference>
<evidence type="ECO:0000256" key="5">
    <source>
        <dbReference type="ARBA" id="ARBA00022898"/>
    </source>
</evidence>
<dbReference type="GO" id="GO:0006520">
    <property type="term" value="P:amino acid metabolic process"/>
    <property type="evidence" value="ECO:0007669"/>
    <property type="project" value="InterPro"/>
</dbReference>
<dbReference type="InterPro" id="IPR050596">
    <property type="entry name" value="AspAT/PAT-like"/>
</dbReference>
<accession>A0A2I6SAN1</accession>
<protein>
    <recommendedName>
        <fullName evidence="6">Aminotransferase</fullName>
        <ecNumber evidence="6">2.6.1.-</ecNumber>
    </recommendedName>
</protein>
<dbReference type="PROSITE" id="PS00105">
    <property type="entry name" value="AA_TRANSFER_CLASS_1"/>
    <property type="match status" value="1"/>
</dbReference>
<keyword evidence="4 6" id="KW-0808">Transferase</keyword>
<dbReference type="CDD" id="cd00609">
    <property type="entry name" value="AAT_like"/>
    <property type="match status" value="1"/>
</dbReference>
<evidence type="ECO:0000313" key="8">
    <source>
        <dbReference type="EMBL" id="AUN96310.1"/>
    </source>
</evidence>
<dbReference type="SUPFAM" id="SSF53383">
    <property type="entry name" value="PLP-dependent transferases"/>
    <property type="match status" value="1"/>
</dbReference>
<comment type="cofactor">
    <cofactor evidence="1 6">
        <name>pyridoxal 5'-phosphate</name>
        <dbReference type="ChEBI" id="CHEBI:597326"/>
    </cofactor>
</comment>
<dbReference type="InterPro" id="IPR015424">
    <property type="entry name" value="PyrdxlP-dep_Trfase"/>
</dbReference>
<comment type="similarity">
    <text evidence="2 6">Belongs to the class-I pyridoxal-phosphate-dependent aminotransferase family.</text>
</comment>
<keyword evidence="3 6" id="KW-0032">Aminotransferase</keyword>
<dbReference type="OrthoDB" id="9803354at2"/>
<dbReference type="GO" id="GO:0008483">
    <property type="term" value="F:transaminase activity"/>
    <property type="evidence" value="ECO:0007669"/>
    <property type="project" value="UniProtKB-KW"/>
</dbReference>
<dbReference type="PRINTS" id="PR00753">
    <property type="entry name" value="ACCSYNTHASE"/>
</dbReference>
<dbReference type="Gene3D" id="3.40.640.10">
    <property type="entry name" value="Type I PLP-dependent aspartate aminotransferase-like (Major domain)"/>
    <property type="match status" value="1"/>
</dbReference>
<dbReference type="Pfam" id="PF00155">
    <property type="entry name" value="Aminotran_1_2"/>
    <property type="match status" value="1"/>
</dbReference>
<reference evidence="8 9" key="1">
    <citation type="submission" date="2018-01" db="EMBL/GenBank/DDBJ databases">
        <authorList>
            <person name="Fu G.-Y."/>
        </authorList>
    </citation>
    <scope>NUCLEOTIDE SEQUENCE [LARGE SCALE GENOMIC DNA]</scope>
    <source>
        <strain evidence="8 9">SY39</strain>
    </source>
</reference>
<dbReference type="PANTHER" id="PTHR46383">
    <property type="entry name" value="ASPARTATE AMINOTRANSFERASE"/>
    <property type="match status" value="1"/>
</dbReference>
<organism evidence="8 9">
    <name type="scientific">Pseudazoarcus pumilus</name>
    <dbReference type="NCBI Taxonomy" id="2067960"/>
    <lineage>
        <taxon>Bacteria</taxon>
        <taxon>Pseudomonadati</taxon>
        <taxon>Pseudomonadota</taxon>
        <taxon>Betaproteobacteria</taxon>
        <taxon>Rhodocyclales</taxon>
        <taxon>Zoogloeaceae</taxon>
        <taxon>Pseudazoarcus</taxon>
    </lineage>
</organism>
<name>A0A2I6SAN1_9RHOO</name>
<dbReference type="NCBIfam" id="NF006514">
    <property type="entry name" value="PRK08960.1"/>
    <property type="match status" value="1"/>
</dbReference>
<dbReference type="RefSeq" id="WP_102248349.1">
    <property type="nucleotide sequence ID" value="NZ_CP025682.1"/>
</dbReference>
<dbReference type="EC" id="2.6.1.-" evidence="6"/>
<evidence type="ECO:0000313" key="9">
    <source>
        <dbReference type="Proteomes" id="UP000242205"/>
    </source>
</evidence>
<evidence type="ECO:0000256" key="6">
    <source>
        <dbReference type="RuleBase" id="RU000481"/>
    </source>
</evidence>
<dbReference type="Proteomes" id="UP000242205">
    <property type="component" value="Chromosome"/>
</dbReference>
<evidence type="ECO:0000259" key="7">
    <source>
        <dbReference type="Pfam" id="PF00155"/>
    </source>
</evidence>
<dbReference type="InterPro" id="IPR004838">
    <property type="entry name" value="NHTrfase_class1_PyrdxlP-BS"/>
</dbReference>
<dbReference type="PANTHER" id="PTHR46383:SF2">
    <property type="entry name" value="AMINOTRANSFERASE"/>
    <property type="match status" value="1"/>
</dbReference>